<keyword evidence="2 4" id="KW-0238">DNA-binding</keyword>
<feature type="DNA-binding region" description="H-T-H motif" evidence="4">
    <location>
        <begin position="43"/>
        <end position="62"/>
    </location>
</feature>
<evidence type="ECO:0000313" key="7">
    <source>
        <dbReference type="Proteomes" id="UP001265259"/>
    </source>
</evidence>
<proteinExistence type="predicted"/>
<dbReference type="Proteomes" id="UP001265259">
    <property type="component" value="Unassembled WGS sequence"/>
</dbReference>
<dbReference type="PRINTS" id="PR00455">
    <property type="entry name" value="HTHTETR"/>
</dbReference>
<evidence type="ECO:0000256" key="4">
    <source>
        <dbReference type="PROSITE-ProRule" id="PRU00335"/>
    </source>
</evidence>
<dbReference type="InterPro" id="IPR036271">
    <property type="entry name" value="Tet_transcr_reg_TetR-rel_C_sf"/>
</dbReference>
<gene>
    <name evidence="6" type="ORF">RM543_16120</name>
</gene>
<dbReference type="PANTHER" id="PTHR30055:SF234">
    <property type="entry name" value="HTH-TYPE TRANSCRIPTIONAL REGULATOR BETI"/>
    <property type="match status" value="1"/>
</dbReference>
<dbReference type="InterPro" id="IPR050109">
    <property type="entry name" value="HTH-type_TetR-like_transc_reg"/>
</dbReference>
<name>A0ABU3DKH1_9RHOB</name>
<dbReference type="InterPro" id="IPR009057">
    <property type="entry name" value="Homeodomain-like_sf"/>
</dbReference>
<sequence>MSEDASIRRRRGRPVVLSAEDRRDIVLGAVGEVFETSGMDGLTMTAVAARAGMSKRTLYDLFRSQDELISAYLDRLRNVFLRPLSPGDTDLPLEERLRRMLEPRPEFPLSGLPLEVLRAGIANAGSESPLARLCSERGPEAVRRMIRTELDRAVARGEIPRMDTHAAASLLRDMVQVSAVEMLLDRCRLPDLPQLRARFDLGLRVFLAGIRDEGGADA</sequence>
<evidence type="ECO:0000256" key="3">
    <source>
        <dbReference type="ARBA" id="ARBA00023163"/>
    </source>
</evidence>
<keyword evidence="3" id="KW-0804">Transcription</keyword>
<dbReference type="Pfam" id="PF14246">
    <property type="entry name" value="TetR_C_7"/>
    <property type="match status" value="1"/>
</dbReference>
<dbReference type="EMBL" id="JAVRHL010000004">
    <property type="protein sequence ID" value="MDT0684211.1"/>
    <property type="molecule type" value="Genomic_DNA"/>
</dbReference>
<keyword evidence="7" id="KW-1185">Reference proteome</keyword>
<dbReference type="Pfam" id="PF00440">
    <property type="entry name" value="TetR_N"/>
    <property type="match status" value="1"/>
</dbReference>
<feature type="domain" description="HTH tetR-type" evidence="5">
    <location>
        <begin position="20"/>
        <end position="80"/>
    </location>
</feature>
<reference evidence="6 7" key="1">
    <citation type="submission" date="2023-09" db="EMBL/GenBank/DDBJ databases">
        <authorList>
            <person name="Rey-Velasco X."/>
        </authorList>
    </citation>
    <scope>NUCLEOTIDE SEQUENCE [LARGE SCALE GENOMIC DNA]</scope>
    <source>
        <strain evidence="6 7">F158</strain>
    </source>
</reference>
<accession>A0ABU3DKH1</accession>
<keyword evidence="1" id="KW-0805">Transcription regulation</keyword>
<evidence type="ECO:0000259" key="5">
    <source>
        <dbReference type="PROSITE" id="PS50977"/>
    </source>
</evidence>
<dbReference type="SUPFAM" id="SSF48498">
    <property type="entry name" value="Tetracyclin repressor-like, C-terminal domain"/>
    <property type="match status" value="1"/>
</dbReference>
<evidence type="ECO:0000256" key="1">
    <source>
        <dbReference type="ARBA" id="ARBA00023015"/>
    </source>
</evidence>
<dbReference type="InterPro" id="IPR001647">
    <property type="entry name" value="HTH_TetR"/>
</dbReference>
<organism evidence="6 7">
    <name type="scientific">Tropicimonas omnivorans</name>
    <dbReference type="NCBI Taxonomy" id="3075590"/>
    <lineage>
        <taxon>Bacteria</taxon>
        <taxon>Pseudomonadati</taxon>
        <taxon>Pseudomonadota</taxon>
        <taxon>Alphaproteobacteria</taxon>
        <taxon>Rhodobacterales</taxon>
        <taxon>Roseobacteraceae</taxon>
        <taxon>Tropicimonas</taxon>
    </lineage>
</organism>
<dbReference type="InterPro" id="IPR039536">
    <property type="entry name" value="TetR_C_Proteobacteria"/>
</dbReference>
<dbReference type="RefSeq" id="WP_311693488.1">
    <property type="nucleotide sequence ID" value="NZ_JAVRHL010000004.1"/>
</dbReference>
<dbReference type="SUPFAM" id="SSF46689">
    <property type="entry name" value="Homeodomain-like"/>
    <property type="match status" value="1"/>
</dbReference>
<evidence type="ECO:0000313" key="6">
    <source>
        <dbReference type="EMBL" id="MDT0684211.1"/>
    </source>
</evidence>
<dbReference type="Gene3D" id="1.10.357.10">
    <property type="entry name" value="Tetracycline Repressor, domain 2"/>
    <property type="match status" value="1"/>
</dbReference>
<evidence type="ECO:0000256" key="2">
    <source>
        <dbReference type="ARBA" id="ARBA00023125"/>
    </source>
</evidence>
<comment type="caution">
    <text evidence="6">The sequence shown here is derived from an EMBL/GenBank/DDBJ whole genome shotgun (WGS) entry which is preliminary data.</text>
</comment>
<protein>
    <submittedName>
        <fullName evidence="6">TetR/AcrR family transcriptional regulator</fullName>
    </submittedName>
</protein>
<dbReference type="PANTHER" id="PTHR30055">
    <property type="entry name" value="HTH-TYPE TRANSCRIPTIONAL REGULATOR RUTR"/>
    <property type="match status" value="1"/>
</dbReference>
<dbReference type="PROSITE" id="PS50977">
    <property type="entry name" value="HTH_TETR_2"/>
    <property type="match status" value="1"/>
</dbReference>